<feature type="binding site" evidence="5">
    <location>
        <position position="219"/>
    </location>
    <ligand>
        <name>Zn(2+)</name>
        <dbReference type="ChEBI" id="CHEBI:29105"/>
    </ligand>
</feature>
<dbReference type="EC" id="3.5.4.31" evidence="5"/>
<dbReference type="GO" id="GO:0050270">
    <property type="term" value="F:S-adenosylhomocysteine deaminase activity"/>
    <property type="evidence" value="ECO:0007669"/>
    <property type="project" value="UniProtKB-UniRule"/>
</dbReference>
<protein>
    <recommendedName>
        <fullName evidence="5">5-methylthioadenosine/S-adenosylhomocysteine deaminase</fullName>
        <shortName evidence="5">MTA/SAH deaminase</shortName>
        <ecNumber evidence="5">3.5.4.28</ecNumber>
        <ecNumber evidence="5">3.5.4.31</ecNumber>
    </recommendedName>
</protein>
<feature type="binding site" evidence="5">
    <location>
        <position position="222"/>
    </location>
    <ligand>
        <name>substrate</name>
    </ligand>
</feature>
<sequence>MPVNIDTLIHARWVIPVEPHGEVLEYHSIAVHAGRILAILPSSEARESYQAASEHELHRHALIPGLVNAHTHAAMSLLRGLADDLPLMTWLNEHIWPAERRWVSEEFVADGTRLAVAEMLRGGVTCYNDMYFFPDVTGQVTAAAGMRAVVGLILIDFPSAWAGNADDYLQRGLAVHDQFRNDSLITTAFAPHAPYSVSDAPLERVRTLADELEIPIHMHVHETRDEVKQGLADFGNRPLRRLDELGLLSPALMAVHMTQLEDEEIELFASRGGSVVHCPESNLKLASGFCPVAQLLEAGINVALGTDGAASNNDLDLLGEMRTAALLAKGVAGSASALPAADALRMATLNGATALGIAGETGSLEPQKAADITAVDLGRVENQPLYHPLSQLVYATGRDQVSDVWVAGRQVVREGRLTTIDEAELGARTREWQERIGRGDTLRG</sequence>
<dbReference type="GO" id="GO:0090614">
    <property type="term" value="F:5'-methylthioadenosine deaminase activity"/>
    <property type="evidence" value="ECO:0007669"/>
    <property type="project" value="UniProtKB-UniRule"/>
</dbReference>
<comment type="similarity">
    <text evidence="1">Belongs to the metallo-dependent hydrolases superfamily. ATZ/TRZ family.</text>
</comment>
<evidence type="ECO:0000259" key="6">
    <source>
        <dbReference type="Pfam" id="PF01979"/>
    </source>
</evidence>
<dbReference type="EC" id="3.5.4.28" evidence="5"/>
<organism evidence="7">
    <name type="scientific">Sedimenticola thiotaurini</name>
    <dbReference type="NCBI Taxonomy" id="1543721"/>
    <lineage>
        <taxon>Bacteria</taxon>
        <taxon>Pseudomonadati</taxon>
        <taxon>Pseudomonadota</taxon>
        <taxon>Gammaproteobacteria</taxon>
        <taxon>Chromatiales</taxon>
        <taxon>Sedimenticolaceae</taxon>
        <taxon>Sedimenticola</taxon>
    </lineage>
</organism>
<reference evidence="7" key="1">
    <citation type="journal article" date="2020" name="mSystems">
        <title>Genome- and Community-Level Interaction Insights into Carbon Utilization and Element Cycling Functions of Hydrothermarchaeota in Hydrothermal Sediment.</title>
        <authorList>
            <person name="Zhou Z."/>
            <person name="Liu Y."/>
            <person name="Xu W."/>
            <person name="Pan J."/>
            <person name="Luo Z.H."/>
            <person name="Li M."/>
        </authorList>
    </citation>
    <scope>NUCLEOTIDE SEQUENCE [LARGE SCALE GENOMIC DNA]</scope>
    <source>
        <strain evidence="7">HyVt-443</strain>
    </source>
</reference>
<dbReference type="SUPFAM" id="SSF51556">
    <property type="entry name" value="Metallo-dependent hydrolases"/>
    <property type="match status" value="1"/>
</dbReference>
<dbReference type="InterPro" id="IPR011059">
    <property type="entry name" value="Metal-dep_hydrolase_composite"/>
</dbReference>
<evidence type="ECO:0000313" key="7">
    <source>
        <dbReference type="EMBL" id="HEB94946.1"/>
    </source>
</evidence>
<evidence type="ECO:0000256" key="3">
    <source>
        <dbReference type="ARBA" id="ARBA00022801"/>
    </source>
</evidence>
<feature type="binding site" evidence="5">
    <location>
        <position position="307"/>
    </location>
    <ligand>
        <name>substrate</name>
    </ligand>
</feature>
<dbReference type="FunFam" id="3.20.20.140:FF:000014">
    <property type="entry name" value="5-methylthioadenosine/S-adenosylhomocysteine deaminase"/>
    <property type="match status" value="1"/>
</dbReference>
<accession>A0A831RLB2</accession>
<name>A0A831RLB2_9GAMM</name>
<dbReference type="Proteomes" id="UP000886251">
    <property type="component" value="Unassembled WGS sequence"/>
</dbReference>
<dbReference type="InterPro" id="IPR032466">
    <property type="entry name" value="Metal_Hydrolase"/>
</dbReference>
<dbReference type="InterPro" id="IPR006680">
    <property type="entry name" value="Amidohydro-rel"/>
</dbReference>
<feature type="binding site" evidence="5">
    <location>
        <position position="72"/>
    </location>
    <ligand>
        <name>Zn(2+)</name>
        <dbReference type="ChEBI" id="CHEBI:29105"/>
    </ligand>
</feature>
<dbReference type="Pfam" id="PF01979">
    <property type="entry name" value="Amidohydro_1"/>
    <property type="match status" value="1"/>
</dbReference>
<gene>
    <name evidence="5" type="primary">mtaD</name>
    <name evidence="7" type="ORF">ENI96_00775</name>
</gene>
<dbReference type="AlphaFoldDB" id="A0A831RLB2"/>
<comment type="catalytic activity">
    <reaction evidence="5">
        <text>S-methyl-5'-thioadenosine + H2O + H(+) = S-methyl-5'-thioinosine + NH4(+)</text>
        <dbReference type="Rhea" id="RHEA:25025"/>
        <dbReference type="ChEBI" id="CHEBI:15377"/>
        <dbReference type="ChEBI" id="CHEBI:15378"/>
        <dbReference type="ChEBI" id="CHEBI:17509"/>
        <dbReference type="ChEBI" id="CHEBI:28938"/>
        <dbReference type="ChEBI" id="CHEBI:48595"/>
        <dbReference type="EC" id="3.5.4.31"/>
    </reaction>
</comment>
<proteinExistence type="inferred from homology"/>
<keyword evidence="2 5" id="KW-0479">Metal-binding</keyword>
<dbReference type="CDD" id="cd01298">
    <property type="entry name" value="ATZ_TRZ_like"/>
    <property type="match status" value="1"/>
</dbReference>
<dbReference type="GO" id="GO:0046872">
    <property type="term" value="F:metal ion binding"/>
    <property type="evidence" value="ECO:0007669"/>
    <property type="project" value="UniProtKB-KW"/>
</dbReference>
<dbReference type="NCBIfam" id="NF006549">
    <property type="entry name" value="PRK09045.1"/>
    <property type="match status" value="1"/>
</dbReference>
<keyword evidence="3 5" id="KW-0378">Hydrolase</keyword>
<evidence type="ECO:0000256" key="4">
    <source>
        <dbReference type="ARBA" id="ARBA00022833"/>
    </source>
</evidence>
<dbReference type="SUPFAM" id="SSF51338">
    <property type="entry name" value="Composite domain of metallo-dependent hydrolases"/>
    <property type="match status" value="1"/>
</dbReference>
<dbReference type="Gene3D" id="3.20.20.140">
    <property type="entry name" value="Metal-dependent hydrolases"/>
    <property type="match status" value="1"/>
</dbReference>
<comment type="caution">
    <text evidence="5">Lacks conserved residue(s) required for the propagation of feature annotation.</text>
</comment>
<feature type="domain" description="Amidohydrolase-related" evidence="6">
    <location>
        <begin position="62"/>
        <end position="411"/>
    </location>
</feature>
<evidence type="ECO:0000256" key="5">
    <source>
        <dbReference type="HAMAP-Rule" id="MF_01281"/>
    </source>
</evidence>
<dbReference type="PANTHER" id="PTHR43794">
    <property type="entry name" value="AMINOHYDROLASE SSNA-RELATED"/>
    <property type="match status" value="1"/>
</dbReference>
<evidence type="ECO:0000256" key="1">
    <source>
        <dbReference type="ARBA" id="ARBA00006745"/>
    </source>
</evidence>
<dbReference type="HAMAP" id="MF_01281">
    <property type="entry name" value="MTA_SAH_deamin"/>
    <property type="match status" value="1"/>
</dbReference>
<comment type="caution">
    <text evidence="7">The sequence shown here is derived from an EMBL/GenBank/DDBJ whole genome shotgun (WGS) entry which is preliminary data.</text>
</comment>
<dbReference type="InterPro" id="IPR050287">
    <property type="entry name" value="MTA/SAH_deaminase"/>
</dbReference>
<feature type="binding site" evidence="5">
    <location>
        <position position="99"/>
    </location>
    <ligand>
        <name>substrate</name>
    </ligand>
</feature>
<dbReference type="PANTHER" id="PTHR43794:SF11">
    <property type="entry name" value="AMIDOHYDROLASE-RELATED DOMAIN-CONTAINING PROTEIN"/>
    <property type="match status" value="1"/>
</dbReference>
<comment type="cofactor">
    <cofactor evidence="5">
        <name>Zn(2+)</name>
        <dbReference type="ChEBI" id="CHEBI:29105"/>
    </cofactor>
    <text evidence="5">Binds 1 zinc ion per subunit.</text>
</comment>
<comment type="similarity">
    <text evidence="5">Belongs to the metallo-dependent hydrolases superfamily. MTA/SAH deaminase family.</text>
</comment>
<dbReference type="Gene3D" id="2.30.40.10">
    <property type="entry name" value="Urease, subunit C, domain 1"/>
    <property type="match status" value="1"/>
</dbReference>
<dbReference type="EMBL" id="DRKP01000010">
    <property type="protein sequence ID" value="HEB94946.1"/>
    <property type="molecule type" value="Genomic_DNA"/>
</dbReference>
<feature type="binding site" evidence="5">
    <location>
        <position position="192"/>
    </location>
    <ligand>
        <name>substrate</name>
    </ligand>
</feature>
<keyword evidence="4 5" id="KW-0862">Zinc</keyword>
<evidence type="ECO:0000256" key="2">
    <source>
        <dbReference type="ARBA" id="ARBA00022723"/>
    </source>
</evidence>
<comment type="function">
    <text evidence="5">Catalyzes the deamination of 5-methylthioadenosine and S-adenosyl-L-homocysteine into 5-methylthioinosine and S-inosyl-L-homocysteine, respectively. Is also able to deaminate adenosine.</text>
</comment>
<dbReference type="InterPro" id="IPR023512">
    <property type="entry name" value="Deaminase_MtaD/DadD"/>
</dbReference>
<feature type="binding site" evidence="5">
    <location>
        <position position="70"/>
    </location>
    <ligand>
        <name>Zn(2+)</name>
        <dbReference type="ChEBI" id="CHEBI:29105"/>
    </ligand>
</feature>
<feature type="binding site" evidence="5">
    <location>
        <position position="307"/>
    </location>
    <ligand>
        <name>Zn(2+)</name>
        <dbReference type="ChEBI" id="CHEBI:29105"/>
    </ligand>
</feature>
<comment type="catalytic activity">
    <reaction evidence="5">
        <text>S-adenosyl-L-homocysteine + H2O + H(+) = S-inosyl-L-homocysteine + NH4(+)</text>
        <dbReference type="Rhea" id="RHEA:20716"/>
        <dbReference type="ChEBI" id="CHEBI:15377"/>
        <dbReference type="ChEBI" id="CHEBI:15378"/>
        <dbReference type="ChEBI" id="CHEBI:28938"/>
        <dbReference type="ChEBI" id="CHEBI:57856"/>
        <dbReference type="ChEBI" id="CHEBI:57985"/>
        <dbReference type="EC" id="3.5.4.28"/>
    </reaction>
</comment>